<dbReference type="GO" id="GO:0003700">
    <property type="term" value="F:DNA-binding transcription factor activity"/>
    <property type="evidence" value="ECO:0007669"/>
    <property type="project" value="InterPro"/>
</dbReference>
<accession>A0A2A2AZI4</accession>
<evidence type="ECO:0000256" key="2">
    <source>
        <dbReference type="ARBA" id="ARBA00023163"/>
    </source>
</evidence>
<keyword evidence="1" id="KW-0805">Transcription regulation</keyword>
<dbReference type="InterPro" id="IPR018060">
    <property type="entry name" value="HTH_AraC"/>
</dbReference>
<dbReference type="Gene3D" id="1.10.10.60">
    <property type="entry name" value="Homeodomain-like"/>
    <property type="match status" value="1"/>
</dbReference>
<reference evidence="4 5" key="1">
    <citation type="submission" date="2017-08" db="EMBL/GenBank/DDBJ databases">
        <title>WGS of Clinical strains of the CDC Group NO-1 linked to zoonotic infections in humans.</title>
        <authorList>
            <person name="Bernier A.-M."/>
            <person name="Bernard K."/>
        </authorList>
    </citation>
    <scope>NUCLEOTIDE SEQUENCE [LARGE SCALE GENOMIC DNA]</scope>
    <source>
        <strain evidence="4 5">NML120219</strain>
    </source>
</reference>
<name>A0A2A2AZI4_9BURK</name>
<dbReference type="PANTHER" id="PTHR47893">
    <property type="entry name" value="REGULATORY PROTEIN PCHR"/>
    <property type="match status" value="1"/>
</dbReference>
<protein>
    <recommendedName>
        <fullName evidence="3">HTH araC/xylS-type domain-containing protein</fullName>
    </recommendedName>
</protein>
<gene>
    <name evidence="4" type="ORF">CK621_04925</name>
</gene>
<dbReference type="InterPro" id="IPR009057">
    <property type="entry name" value="Homeodomain-like_sf"/>
</dbReference>
<dbReference type="SMART" id="SM00342">
    <property type="entry name" value="HTH_ARAC"/>
    <property type="match status" value="1"/>
</dbReference>
<feature type="domain" description="HTH araC/xylS-type" evidence="3">
    <location>
        <begin position="268"/>
        <end position="365"/>
    </location>
</feature>
<evidence type="ECO:0000313" key="5">
    <source>
        <dbReference type="Proteomes" id="UP000218439"/>
    </source>
</evidence>
<dbReference type="SUPFAM" id="SSF46689">
    <property type="entry name" value="Homeodomain-like"/>
    <property type="match status" value="2"/>
</dbReference>
<dbReference type="PROSITE" id="PS01124">
    <property type="entry name" value="HTH_ARAC_FAMILY_2"/>
    <property type="match status" value="1"/>
</dbReference>
<evidence type="ECO:0000313" key="4">
    <source>
        <dbReference type="EMBL" id="PAT43183.1"/>
    </source>
</evidence>
<proteinExistence type="predicted"/>
<dbReference type="Pfam" id="PF12833">
    <property type="entry name" value="HTH_18"/>
    <property type="match status" value="1"/>
</dbReference>
<organism evidence="4 5">
    <name type="scientific">Vandammella animalimorsus</name>
    <dbReference type="NCBI Taxonomy" id="2029117"/>
    <lineage>
        <taxon>Bacteria</taxon>
        <taxon>Pseudomonadati</taxon>
        <taxon>Pseudomonadota</taxon>
        <taxon>Betaproteobacteria</taxon>
        <taxon>Burkholderiales</taxon>
        <taxon>Comamonadaceae</taxon>
        <taxon>Vandammella</taxon>
    </lineage>
</organism>
<evidence type="ECO:0000259" key="3">
    <source>
        <dbReference type="PROSITE" id="PS01124"/>
    </source>
</evidence>
<dbReference type="InterPro" id="IPR053142">
    <property type="entry name" value="PchR_regulatory_protein"/>
</dbReference>
<evidence type="ECO:0000256" key="1">
    <source>
        <dbReference type="ARBA" id="ARBA00023015"/>
    </source>
</evidence>
<dbReference type="PANTHER" id="PTHR47893:SF1">
    <property type="entry name" value="REGULATORY PROTEIN PCHR"/>
    <property type="match status" value="1"/>
</dbReference>
<dbReference type="GO" id="GO:0043565">
    <property type="term" value="F:sequence-specific DNA binding"/>
    <property type="evidence" value="ECO:0007669"/>
    <property type="project" value="InterPro"/>
</dbReference>
<dbReference type="EMBL" id="NSJE01000006">
    <property type="protein sequence ID" value="PAT43183.1"/>
    <property type="molecule type" value="Genomic_DNA"/>
</dbReference>
<keyword evidence="2" id="KW-0804">Transcription</keyword>
<dbReference type="AlphaFoldDB" id="A0A2A2AZI4"/>
<dbReference type="Proteomes" id="UP000218439">
    <property type="component" value="Unassembled WGS sequence"/>
</dbReference>
<dbReference type="RefSeq" id="WP_095551536.1">
    <property type="nucleotide sequence ID" value="NZ_CP154474.1"/>
</dbReference>
<sequence length="365" mass="40061">MNAPHPDLPLIALSELDAQSRLAGSHYRLRSGVQHQAFALRGRVQTHAMAQGATLHLVDVCEDAHAQQVQLQLKPGLRVAWVVQGQADVSYGPQRLLMGAAQRPGQPAQAHAVALQRPEQFTRRASPAGREATVSLCLTPQWLEELAAAEQQHSPVLQAVHEFSRCHLRQAQWRAPPQVDQLLRGLLQAPCLSPELQALYLQGAFQMLCSHVLQALYELAQPGSAKVAATKATTATTATAAAPLALAQASQAAAQSPRISAARRRQMQQVRELLDSGAADHWSLQAIAQHHHMSVATLQRHFQLVHGQGVFEYQRRRRLRLAWQALQRAELDVAQAAALAGYRHAGNFATAFRREFGTSPSQLRR</sequence>
<comment type="caution">
    <text evidence="4">The sequence shown here is derived from an EMBL/GenBank/DDBJ whole genome shotgun (WGS) entry which is preliminary data.</text>
</comment>